<feature type="domain" description="Quinolinate phosphoribosyl transferase N-terminal" evidence="1">
    <location>
        <begin position="11"/>
        <end position="71"/>
    </location>
</feature>
<dbReference type="Pfam" id="PF02749">
    <property type="entry name" value="QRPTase_N"/>
    <property type="match status" value="1"/>
</dbReference>
<dbReference type="EMBL" id="UINC01108217">
    <property type="protein sequence ID" value="SVC74152.1"/>
    <property type="molecule type" value="Genomic_DNA"/>
</dbReference>
<gene>
    <name evidence="2" type="ORF">METZ01_LOCUS327006</name>
</gene>
<dbReference type="InterPro" id="IPR022412">
    <property type="entry name" value="Quinolinate_PRibosylTrfase_N"/>
</dbReference>
<dbReference type="GO" id="GO:0016763">
    <property type="term" value="F:pentosyltransferase activity"/>
    <property type="evidence" value="ECO:0007669"/>
    <property type="project" value="InterPro"/>
</dbReference>
<name>A0A382PQ73_9ZZZZ</name>
<dbReference type="SUPFAM" id="SSF54675">
    <property type="entry name" value="Nicotinate/Quinolinate PRTase N-terminal domain-like"/>
    <property type="match status" value="1"/>
</dbReference>
<dbReference type="InterPro" id="IPR037128">
    <property type="entry name" value="Quinolinate_PRibosylTase_N_sf"/>
</dbReference>
<organism evidence="2">
    <name type="scientific">marine metagenome</name>
    <dbReference type="NCBI Taxonomy" id="408172"/>
    <lineage>
        <taxon>unclassified sequences</taxon>
        <taxon>metagenomes</taxon>
        <taxon>ecological metagenomes</taxon>
    </lineage>
</organism>
<proteinExistence type="predicted"/>
<dbReference type="Gene3D" id="3.90.1170.20">
    <property type="entry name" value="Quinolinate phosphoribosyl transferase, N-terminal domain"/>
    <property type="match status" value="1"/>
</dbReference>
<protein>
    <recommendedName>
        <fullName evidence="1">Quinolinate phosphoribosyl transferase N-terminal domain-containing protein</fullName>
    </recommendedName>
</protein>
<dbReference type="AlphaFoldDB" id="A0A382PQ73"/>
<reference evidence="2" key="1">
    <citation type="submission" date="2018-05" db="EMBL/GenBank/DDBJ databases">
        <authorList>
            <person name="Lanie J.A."/>
            <person name="Ng W.-L."/>
            <person name="Kazmierczak K.M."/>
            <person name="Andrzejewski T.M."/>
            <person name="Davidsen T.M."/>
            <person name="Wayne K.J."/>
            <person name="Tettelin H."/>
            <person name="Glass J.I."/>
            <person name="Rusch D."/>
            <person name="Podicherti R."/>
            <person name="Tsui H.-C.T."/>
            <person name="Winkler M.E."/>
        </authorList>
    </citation>
    <scope>NUCLEOTIDE SEQUENCE</scope>
</reference>
<sequence length="72" mass="8007">MALAEDIGTGDLSSDLLNNERIKASIICREKAVICGVEYSDYCFTELDSSIEIDWKINEGEEVMPGTIICQF</sequence>
<evidence type="ECO:0000259" key="1">
    <source>
        <dbReference type="Pfam" id="PF02749"/>
    </source>
</evidence>
<feature type="non-terminal residue" evidence="2">
    <location>
        <position position="72"/>
    </location>
</feature>
<accession>A0A382PQ73</accession>
<evidence type="ECO:0000313" key="2">
    <source>
        <dbReference type="EMBL" id="SVC74152.1"/>
    </source>
</evidence>